<evidence type="ECO:0000313" key="9">
    <source>
        <dbReference type="EMBL" id="CAG4882380.1"/>
    </source>
</evidence>
<comment type="caution">
    <text evidence="9">The sequence shown here is derived from an EMBL/GenBank/DDBJ whole genome shotgun (WGS) entry which is preliminary data.</text>
</comment>
<comment type="function">
    <text evidence="7">Involved in the biosynthesis of osmoregulated periplasmic glucans (OPGs).</text>
</comment>
<evidence type="ECO:0000256" key="7">
    <source>
        <dbReference type="HAMAP-Rule" id="MF_01069"/>
    </source>
</evidence>
<dbReference type="RefSeq" id="WP_220634457.1">
    <property type="nucleotide sequence ID" value="NZ_CAJQUM010000001.1"/>
</dbReference>
<dbReference type="HAMAP" id="MF_01069">
    <property type="entry name" value="MdoG_OpgG"/>
    <property type="match status" value="1"/>
</dbReference>
<dbReference type="InterPro" id="IPR014438">
    <property type="entry name" value="Glucan_biosyn_MdoG/MdoD"/>
</dbReference>
<dbReference type="InterPro" id="IPR023704">
    <property type="entry name" value="MdoG_OpgG"/>
</dbReference>
<dbReference type="Pfam" id="PF04349">
    <property type="entry name" value="MdoG"/>
    <property type="match status" value="1"/>
</dbReference>
<comment type="similarity">
    <text evidence="3 7">Belongs to the OpgD/OpgG family.</text>
</comment>
<dbReference type="GO" id="GO:0030288">
    <property type="term" value="C:outer membrane-bounded periplasmic space"/>
    <property type="evidence" value="ECO:0007669"/>
    <property type="project" value="TreeGrafter"/>
</dbReference>
<evidence type="ECO:0000256" key="3">
    <source>
        <dbReference type="ARBA" id="ARBA00009284"/>
    </source>
</evidence>
<dbReference type="SUPFAM" id="SSF81296">
    <property type="entry name" value="E set domains"/>
    <property type="match status" value="1"/>
</dbReference>
<keyword evidence="6 7" id="KW-0574">Periplasm</keyword>
<evidence type="ECO:0000313" key="10">
    <source>
        <dbReference type="Proteomes" id="UP000742786"/>
    </source>
</evidence>
<keyword evidence="5 7" id="KW-0732">Signal</keyword>
<dbReference type="InterPro" id="IPR014756">
    <property type="entry name" value="Ig_E-set"/>
</dbReference>
<evidence type="ECO:0000256" key="2">
    <source>
        <dbReference type="ARBA" id="ARBA00005001"/>
    </source>
</evidence>
<dbReference type="InterPro" id="IPR013783">
    <property type="entry name" value="Ig-like_fold"/>
</dbReference>
<dbReference type="PIRSF" id="PIRSF006281">
    <property type="entry name" value="MdoG"/>
    <property type="match status" value="1"/>
</dbReference>
<evidence type="ECO:0000259" key="8">
    <source>
        <dbReference type="Pfam" id="PF04349"/>
    </source>
</evidence>
<feature type="chain" id="PRO_5038199258" description="Glucans biosynthesis protein G" evidence="7">
    <location>
        <begin position="25"/>
        <end position="504"/>
    </location>
</feature>
<dbReference type="Proteomes" id="UP000742786">
    <property type="component" value="Unassembled WGS sequence"/>
</dbReference>
<dbReference type="SUPFAM" id="SSF74650">
    <property type="entry name" value="Galactose mutarotase-like"/>
    <property type="match status" value="1"/>
</dbReference>
<dbReference type="GO" id="GO:0030246">
    <property type="term" value="F:carbohydrate binding"/>
    <property type="evidence" value="ECO:0007669"/>
    <property type="project" value="InterPro"/>
</dbReference>
<feature type="signal peptide" evidence="7">
    <location>
        <begin position="1"/>
        <end position="24"/>
    </location>
</feature>
<protein>
    <recommendedName>
        <fullName evidence="4 7">Glucans biosynthesis protein G</fullName>
    </recommendedName>
</protein>
<dbReference type="PANTHER" id="PTHR30504">
    <property type="entry name" value="GLUCANS BIOSYNTHESIS PROTEIN"/>
    <property type="match status" value="1"/>
</dbReference>
<evidence type="ECO:0000256" key="5">
    <source>
        <dbReference type="ARBA" id="ARBA00022729"/>
    </source>
</evidence>
<name>A0A916N189_9PROT</name>
<dbReference type="InterPro" id="IPR011013">
    <property type="entry name" value="Gal_mutarotase_sf_dom"/>
</dbReference>
<keyword evidence="10" id="KW-1185">Reference proteome</keyword>
<feature type="domain" description="Glucan biosynthesis periplasmic MdoG C-terminal" evidence="8">
    <location>
        <begin position="25"/>
        <end position="499"/>
    </location>
</feature>
<dbReference type="FunFam" id="2.70.98.10:FF:000001">
    <property type="entry name" value="Glucans biosynthesis protein G"/>
    <property type="match status" value="1"/>
</dbReference>
<evidence type="ECO:0000256" key="1">
    <source>
        <dbReference type="ARBA" id="ARBA00004418"/>
    </source>
</evidence>
<dbReference type="PANTHER" id="PTHR30504:SF4">
    <property type="entry name" value="GLUCANS BIOSYNTHESIS PROTEIN G"/>
    <property type="match status" value="1"/>
</dbReference>
<comment type="subcellular location">
    <subcellularLocation>
        <location evidence="1 7">Periplasm</location>
    </subcellularLocation>
</comment>
<dbReference type="GO" id="GO:0003824">
    <property type="term" value="F:catalytic activity"/>
    <property type="evidence" value="ECO:0007669"/>
    <property type="project" value="InterPro"/>
</dbReference>
<dbReference type="AlphaFoldDB" id="A0A916N189"/>
<dbReference type="GO" id="GO:0051274">
    <property type="term" value="P:beta-glucan biosynthetic process"/>
    <property type="evidence" value="ECO:0007669"/>
    <property type="project" value="TreeGrafter"/>
</dbReference>
<evidence type="ECO:0000256" key="6">
    <source>
        <dbReference type="ARBA" id="ARBA00022764"/>
    </source>
</evidence>
<dbReference type="EMBL" id="CAJQUM010000001">
    <property type="protein sequence ID" value="CAG4882380.1"/>
    <property type="molecule type" value="Genomic_DNA"/>
</dbReference>
<dbReference type="Gene3D" id="2.70.98.10">
    <property type="match status" value="1"/>
</dbReference>
<gene>
    <name evidence="9" type="primary">mdoG</name>
    <name evidence="7" type="synonym">opgG</name>
    <name evidence="9" type="ORF">GTOL_10262</name>
</gene>
<dbReference type="InterPro" id="IPR007444">
    <property type="entry name" value="Glucan_biosyn_MdoG_C"/>
</dbReference>
<sequence length="504" mass="57720" precursor="true">MRIIRAACLVVLWFCLPSFNNVHAFDFDDVNRQARQLATASYQKPDNDLTTELKNLSYDQYRDIRFRPEASLWRSDGLPFEVAFFHRGGFFQEKVKINEIAGNAVREIKFDPNRFDYGRNKIDVTRMRSLGFSGFRLHYPINRAGYKDEVAAFLGASYFRALGKNQLYGVSARGLAVDTAQSSGEEFPRFTEFWLERPEQAAKQIRFYALLDSPRVTGAYRFVLTPGEDTVMDVKVRLYLRDKVALIGVAPLTSMFLFGENQHFGGDDYRPEVHDSDGLSIHSGSGEWLWRPLLDPKRLLVTSFAQNDPLGFGLMQRDRNFCHYEDLEAHYQQRPSVWIEPRGKWGSGRVELVQIPVPDETNDNIVAFWVPDAPMQPGEARDFEYRMLWQKNKETTPPGAWVVQTRRGRAYTKNLDSSIGLLVDFDGPALRKLAANVKPKLIVSADANGQIIESEVYRNDVNGGWRLSLRVRRVDAAKPVEMRAQLRGNGNKESETWSYILPPE</sequence>
<dbReference type="Gene3D" id="2.60.40.10">
    <property type="entry name" value="Immunoglobulins"/>
    <property type="match status" value="1"/>
</dbReference>
<organism evidence="9 10">
    <name type="scientific">Georgfuchsia toluolica</name>
    <dbReference type="NCBI Taxonomy" id="424218"/>
    <lineage>
        <taxon>Bacteria</taxon>
        <taxon>Pseudomonadati</taxon>
        <taxon>Pseudomonadota</taxon>
        <taxon>Betaproteobacteria</taxon>
        <taxon>Nitrosomonadales</taxon>
        <taxon>Sterolibacteriaceae</taxon>
        <taxon>Georgfuchsia</taxon>
    </lineage>
</organism>
<reference evidence="9" key="1">
    <citation type="submission" date="2021-04" db="EMBL/GenBank/DDBJ databases">
        <authorList>
            <person name="Hornung B."/>
        </authorList>
    </citation>
    <scope>NUCLEOTIDE SEQUENCE</scope>
    <source>
        <strain evidence="9">G5G6</strain>
    </source>
</reference>
<comment type="pathway">
    <text evidence="2 7">Glycan metabolism; osmoregulated periplasmic glucan (OPG) biosynthesis.</text>
</comment>
<evidence type="ECO:0000256" key="4">
    <source>
        <dbReference type="ARBA" id="ARBA00015376"/>
    </source>
</evidence>
<accession>A0A916N189</accession>
<proteinExistence type="inferred from homology"/>
<dbReference type="InterPro" id="IPR014718">
    <property type="entry name" value="GH-type_carb-bd"/>
</dbReference>